<evidence type="ECO:0000313" key="2">
    <source>
        <dbReference type="Proteomes" id="UP001060215"/>
    </source>
</evidence>
<protein>
    <submittedName>
        <fullName evidence="1">Uncharacterized protein</fullName>
    </submittedName>
</protein>
<name>A0ACC0H9Q0_9ERIC</name>
<dbReference type="EMBL" id="CM045762">
    <property type="protein sequence ID" value="KAI8009905.1"/>
    <property type="molecule type" value="Genomic_DNA"/>
</dbReference>
<gene>
    <name evidence="1" type="ORF">LOK49_LG06G01052</name>
</gene>
<proteinExistence type="predicted"/>
<keyword evidence="2" id="KW-1185">Reference proteome</keyword>
<organism evidence="1 2">
    <name type="scientific">Camellia lanceoleosa</name>
    <dbReference type="NCBI Taxonomy" id="1840588"/>
    <lineage>
        <taxon>Eukaryota</taxon>
        <taxon>Viridiplantae</taxon>
        <taxon>Streptophyta</taxon>
        <taxon>Embryophyta</taxon>
        <taxon>Tracheophyta</taxon>
        <taxon>Spermatophyta</taxon>
        <taxon>Magnoliopsida</taxon>
        <taxon>eudicotyledons</taxon>
        <taxon>Gunneridae</taxon>
        <taxon>Pentapetalae</taxon>
        <taxon>asterids</taxon>
        <taxon>Ericales</taxon>
        <taxon>Theaceae</taxon>
        <taxon>Camellia</taxon>
    </lineage>
</organism>
<reference evidence="1 2" key="1">
    <citation type="journal article" date="2022" name="Plant J.">
        <title>Chromosome-level genome of Camellia lanceoleosa provides a valuable resource for understanding genome evolution and self-incompatibility.</title>
        <authorList>
            <person name="Gong W."/>
            <person name="Xiao S."/>
            <person name="Wang L."/>
            <person name="Liao Z."/>
            <person name="Chang Y."/>
            <person name="Mo W."/>
            <person name="Hu G."/>
            <person name="Li W."/>
            <person name="Zhao G."/>
            <person name="Zhu H."/>
            <person name="Hu X."/>
            <person name="Ji K."/>
            <person name="Xiang X."/>
            <person name="Song Q."/>
            <person name="Yuan D."/>
            <person name="Jin S."/>
            <person name="Zhang L."/>
        </authorList>
    </citation>
    <scope>NUCLEOTIDE SEQUENCE [LARGE SCALE GENOMIC DNA]</scope>
    <source>
        <strain evidence="1">SQ_2022a</strain>
    </source>
</reference>
<comment type="caution">
    <text evidence="1">The sequence shown here is derived from an EMBL/GenBank/DDBJ whole genome shotgun (WGS) entry which is preliminary data.</text>
</comment>
<sequence length="80" mass="8801">MGGVSCACRVWLCGMELGVWVCVRERRELGLVSQSLCAAVSWCSPPWCVGWIGKERNVRERRGRSPGFASVLPLSPVLLP</sequence>
<dbReference type="Proteomes" id="UP001060215">
    <property type="component" value="Chromosome 5"/>
</dbReference>
<evidence type="ECO:0000313" key="1">
    <source>
        <dbReference type="EMBL" id="KAI8009905.1"/>
    </source>
</evidence>
<accession>A0ACC0H9Q0</accession>